<sequence length="217" mass="24773">MDVAGASTTHFVSRHHEHPPATLEELLRVSAKRASIVNADVTRERMVERRSDGDDAESDSDYQYGDDGEINDDLEDSEPEVDERRLHATEPREDLYLHEMRRQRGRMDEKEAQWVRGYIKAQRAWKARTGHSIDEFLIPGSTVCRVKKSRSTKRNRPRESLAREQEEEENEEASASLCGVVTRLEALLLLAAIMFVCLSLGVQLYVAVTAEHEPLDE</sequence>
<proteinExistence type="predicted"/>
<organism evidence="3 4">
    <name type="scientific">Phytophthora pseudosyringae</name>
    <dbReference type="NCBI Taxonomy" id="221518"/>
    <lineage>
        <taxon>Eukaryota</taxon>
        <taxon>Sar</taxon>
        <taxon>Stramenopiles</taxon>
        <taxon>Oomycota</taxon>
        <taxon>Peronosporomycetes</taxon>
        <taxon>Peronosporales</taxon>
        <taxon>Peronosporaceae</taxon>
        <taxon>Phytophthora</taxon>
    </lineage>
</organism>
<evidence type="ECO:0000256" key="1">
    <source>
        <dbReference type="SAM" id="MobiDB-lite"/>
    </source>
</evidence>
<keyword evidence="4" id="KW-1185">Reference proteome</keyword>
<keyword evidence="2" id="KW-0812">Transmembrane</keyword>
<evidence type="ECO:0000256" key="2">
    <source>
        <dbReference type="SAM" id="Phobius"/>
    </source>
</evidence>
<keyword evidence="2" id="KW-1133">Transmembrane helix</keyword>
<feature type="compositionally biased region" description="Acidic residues" evidence="1">
    <location>
        <begin position="54"/>
        <end position="81"/>
    </location>
</feature>
<dbReference type="EMBL" id="JAGDFM010000171">
    <property type="protein sequence ID" value="KAG7383619.1"/>
    <property type="molecule type" value="Genomic_DNA"/>
</dbReference>
<accession>A0A8T1VUB6</accession>
<feature type="region of interest" description="Disordered" evidence="1">
    <location>
        <begin position="148"/>
        <end position="174"/>
    </location>
</feature>
<evidence type="ECO:0000313" key="3">
    <source>
        <dbReference type="EMBL" id="KAG7383619.1"/>
    </source>
</evidence>
<keyword evidence="2" id="KW-0472">Membrane</keyword>
<dbReference type="AlphaFoldDB" id="A0A8T1VUB6"/>
<evidence type="ECO:0008006" key="5">
    <source>
        <dbReference type="Google" id="ProtNLM"/>
    </source>
</evidence>
<evidence type="ECO:0000313" key="4">
    <source>
        <dbReference type="Proteomes" id="UP000694044"/>
    </source>
</evidence>
<gene>
    <name evidence="3" type="ORF">PHYPSEUDO_003494</name>
</gene>
<feature type="region of interest" description="Disordered" evidence="1">
    <location>
        <begin position="45"/>
        <end position="88"/>
    </location>
</feature>
<dbReference type="OrthoDB" id="121186at2759"/>
<reference evidence="3" key="1">
    <citation type="submission" date="2021-02" db="EMBL/GenBank/DDBJ databases">
        <authorList>
            <person name="Palmer J.M."/>
        </authorList>
    </citation>
    <scope>NUCLEOTIDE SEQUENCE</scope>
    <source>
        <strain evidence="3">SCRP734</strain>
    </source>
</reference>
<name>A0A8T1VUB6_9STRA</name>
<comment type="caution">
    <text evidence="3">The sequence shown here is derived from an EMBL/GenBank/DDBJ whole genome shotgun (WGS) entry which is preliminary data.</text>
</comment>
<dbReference type="Proteomes" id="UP000694044">
    <property type="component" value="Unassembled WGS sequence"/>
</dbReference>
<protein>
    <recommendedName>
        <fullName evidence="5">Transmembrane protein</fullName>
    </recommendedName>
</protein>
<feature type="transmembrane region" description="Helical" evidence="2">
    <location>
        <begin position="186"/>
        <end position="208"/>
    </location>
</feature>